<evidence type="ECO:0000313" key="2">
    <source>
        <dbReference type="Proteomes" id="UP001500751"/>
    </source>
</evidence>
<gene>
    <name evidence="1" type="ORF">GCM10009839_33290</name>
</gene>
<evidence type="ECO:0000313" key="1">
    <source>
        <dbReference type="EMBL" id="GAA2030820.1"/>
    </source>
</evidence>
<dbReference type="Proteomes" id="UP001500751">
    <property type="component" value="Unassembled WGS sequence"/>
</dbReference>
<name>A0ABP5FNM0_9ACTN</name>
<sequence length="73" mass="7335">MAWATRSPQSGELLDAAGGVGLGVPVRPASFGGDAFWAVASFPSDDMAPDGAEVDVGVALTSDEVVRVDEAEG</sequence>
<proteinExistence type="predicted"/>
<dbReference type="EMBL" id="BAAAQN010000017">
    <property type="protein sequence ID" value="GAA2030820.1"/>
    <property type="molecule type" value="Genomic_DNA"/>
</dbReference>
<comment type="caution">
    <text evidence="1">The sequence shown here is derived from an EMBL/GenBank/DDBJ whole genome shotgun (WGS) entry which is preliminary data.</text>
</comment>
<reference evidence="2" key="1">
    <citation type="journal article" date="2019" name="Int. J. Syst. Evol. Microbiol.">
        <title>The Global Catalogue of Microorganisms (GCM) 10K type strain sequencing project: providing services to taxonomists for standard genome sequencing and annotation.</title>
        <authorList>
            <consortium name="The Broad Institute Genomics Platform"/>
            <consortium name="The Broad Institute Genome Sequencing Center for Infectious Disease"/>
            <person name="Wu L."/>
            <person name="Ma J."/>
        </authorList>
    </citation>
    <scope>NUCLEOTIDE SEQUENCE [LARGE SCALE GENOMIC DNA]</scope>
    <source>
        <strain evidence="2">JCM 16014</strain>
    </source>
</reference>
<protein>
    <submittedName>
        <fullName evidence="1">Uncharacterized protein</fullName>
    </submittedName>
</protein>
<keyword evidence="2" id="KW-1185">Reference proteome</keyword>
<accession>A0ABP5FNM0</accession>
<organism evidence="1 2">
    <name type="scientific">Catenulispora yoronensis</name>
    <dbReference type="NCBI Taxonomy" id="450799"/>
    <lineage>
        <taxon>Bacteria</taxon>
        <taxon>Bacillati</taxon>
        <taxon>Actinomycetota</taxon>
        <taxon>Actinomycetes</taxon>
        <taxon>Catenulisporales</taxon>
        <taxon>Catenulisporaceae</taxon>
        <taxon>Catenulispora</taxon>
    </lineage>
</organism>